<dbReference type="AlphaFoldDB" id="A0A813HQ11"/>
<name>A0A813HQ11_POLGL</name>
<protein>
    <submittedName>
        <fullName evidence="2">Uncharacterized protein</fullName>
    </submittedName>
</protein>
<dbReference type="Proteomes" id="UP000654075">
    <property type="component" value="Unassembled WGS sequence"/>
</dbReference>
<evidence type="ECO:0000313" key="3">
    <source>
        <dbReference type="Proteomes" id="UP000654075"/>
    </source>
</evidence>
<dbReference type="EMBL" id="CAJNNV010032580">
    <property type="protein sequence ID" value="CAE8640399.1"/>
    <property type="molecule type" value="Genomic_DNA"/>
</dbReference>
<feature type="non-terminal residue" evidence="2">
    <location>
        <position position="132"/>
    </location>
</feature>
<evidence type="ECO:0000256" key="1">
    <source>
        <dbReference type="SAM" id="MobiDB-lite"/>
    </source>
</evidence>
<sequence length="132" mass="14705">MPVGAPDPYFLQACILKEEKLIDKWAAGNAAGEDFRRTERLNPKEMKYLARVNKTPFEFSSRLTKKDKELLEEFNSRPVAAQHEMSPPFAAGEALQATTTYRAMFRSRNEAVSSKIPTSAPPTPASSRRASG</sequence>
<reference evidence="2" key="1">
    <citation type="submission" date="2021-02" db="EMBL/GenBank/DDBJ databases">
        <authorList>
            <person name="Dougan E. K."/>
            <person name="Rhodes N."/>
            <person name="Thang M."/>
            <person name="Chan C."/>
        </authorList>
    </citation>
    <scope>NUCLEOTIDE SEQUENCE</scope>
</reference>
<feature type="region of interest" description="Disordered" evidence="1">
    <location>
        <begin position="109"/>
        <end position="132"/>
    </location>
</feature>
<comment type="caution">
    <text evidence="2">The sequence shown here is derived from an EMBL/GenBank/DDBJ whole genome shotgun (WGS) entry which is preliminary data.</text>
</comment>
<organism evidence="2 3">
    <name type="scientific">Polarella glacialis</name>
    <name type="common">Dinoflagellate</name>
    <dbReference type="NCBI Taxonomy" id="89957"/>
    <lineage>
        <taxon>Eukaryota</taxon>
        <taxon>Sar</taxon>
        <taxon>Alveolata</taxon>
        <taxon>Dinophyceae</taxon>
        <taxon>Suessiales</taxon>
        <taxon>Suessiaceae</taxon>
        <taxon>Polarella</taxon>
    </lineage>
</organism>
<evidence type="ECO:0000313" key="2">
    <source>
        <dbReference type="EMBL" id="CAE8640399.1"/>
    </source>
</evidence>
<gene>
    <name evidence="2" type="ORF">PGLA1383_LOCUS55274</name>
</gene>
<dbReference type="OrthoDB" id="10520897at2759"/>
<accession>A0A813HQ11</accession>
<proteinExistence type="predicted"/>
<keyword evidence="3" id="KW-1185">Reference proteome</keyword>